<dbReference type="EMBL" id="JAQNDK010000005">
    <property type="protein sequence ID" value="MDC0684633.1"/>
    <property type="molecule type" value="Genomic_DNA"/>
</dbReference>
<dbReference type="Pfam" id="PF00012">
    <property type="entry name" value="HSP70"/>
    <property type="match status" value="1"/>
</dbReference>
<dbReference type="Gene3D" id="2.60.34.10">
    <property type="entry name" value="Substrate Binding Domain Of DNAk, Chain A, domain 1"/>
    <property type="match status" value="1"/>
</dbReference>
<dbReference type="PROSITE" id="PS00297">
    <property type="entry name" value="HSP70_1"/>
    <property type="match status" value="1"/>
</dbReference>
<evidence type="ECO:0000313" key="8">
    <source>
        <dbReference type="EMBL" id="MDC0684633.1"/>
    </source>
</evidence>
<dbReference type="SUPFAM" id="SSF100934">
    <property type="entry name" value="Heat shock protein 70kD (HSP70), C-terminal subdomain"/>
    <property type="match status" value="1"/>
</dbReference>
<dbReference type="InterPro" id="IPR029047">
    <property type="entry name" value="HSP70_peptide-bd_sf"/>
</dbReference>
<dbReference type="InterPro" id="IPR043129">
    <property type="entry name" value="ATPase_NBD"/>
</dbReference>
<gene>
    <name evidence="5 8" type="primary">hscA</name>
    <name evidence="8" type="ORF">POL72_43360</name>
</gene>
<dbReference type="NCBIfam" id="NF003520">
    <property type="entry name" value="PRK05183.1"/>
    <property type="match status" value="1"/>
</dbReference>
<dbReference type="InterPro" id="IPR018181">
    <property type="entry name" value="Heat_shock_70_CS"/>
</dbReference>
<dbReference type="GO" id="GO:0016787">
    <property type="term" value="F:hydrolase activity"/>
    <property type="evidence" value="ECO:0007669"/>
    <property type="project" value="UniProtKB-KW"/>
</dbReference>
<keyword evidence="4 5" id="KW-0143">Chaperone</keyword>
<dbReference type="PANTHER" id="PTHR19375">
    <property type="entry name" value="HEAT SHOCK PROTEIN 70KDA"/>
    <property type="match status" value="1"/>
</dbReference>
<dbReference type="InterPro" id="IPR029048">
    <property type="entry name" value="HSP70_C_sf"/>
</dbReference>
<dbReference type="PRINTS" id="PR00301">
    <property type="entry name" value="HEATSHOCK70"/>
</dbReference>
<comment type="caution">
    <text evidence="8">The sequence shown here is derived from an EMBL/GenBank/DDBJ whole genome shotgun (WGS) entry which is preliminary data.</text>
</comment>
<dbReference type="InterPro" id="IPR010236">
    <property type="entry name" value="ISC_FeS_clus_asmbl_HscA"/>
</dbReference>
<dbReference type="InterPro" id="IPR013126">
    <property type="entry name" value="Hsp_70_fam"/>
</dbReference>
<dbReference type="SUPFAM" id="SSF53067">
    <property type="entry name" value="Actin-like ATPase domain"/>
    <property type="match status" value="2"/>
</dbReference>
<dbReference type="NCBIfam" id="TIGR01991">
    <property type="entry name" value="HscA"/>
    <property type="match status" value="1"/>
</dbReference>
<feature type="region of interest" description="Disordered" evidence="7">
    <location>
        <begin position="639"/>
        <end position="668"/>
    </location>
</feature>
<protein>
    <recommendedName>
        <fullName evidence="5">Chaperone protein HscA homolog</fullName>
    </recommendedName>
</protein>
<dbReference type="PROSITE" id="PS00329">
    <property type="entry name" value="HSP70_2"/>
    <property type="match status" value="1"/>
</dbReference>
<accession>A0ABT5CFB0</accession>
<evidence type="ECO:0000256" key="5">
    <source>
        <dbReference type="HAMAP-Rule" id="MF_00679"/>
    </source>
</evidence>
<keyword evidence="8" id="KW-0378">Hydrolase</keyword>
<keyword evidence="3 5" id="KW-0067">ATP-binding</keyword>
<name>A0ABT5CFB0_9BACT</name>
<dbReference type="Gene3D" id="3.90.640.10">
    <property type="entry name" value="Actin, Chain A, domain 4"/>
    <property type="match status" value="1"/>
</dbReference>
<comment type="similarity">
    <text evidence="1 5 6">Belongs to the heat shock protein 70 family.</text>
</comment>
<dbReference type="Gene3D" id="1.20.1270.10">
    <property type="match status" value="1"/>
</dbReference>
<evidence type="ECO:0000256" key="6">
    <source>
        <dbReference type="RuleBase" id="RU003322"/>
    </source>
</evidence>
<evidence type="ECO:0000256" key="1">
    <source>
        <dbReference type="ARBA" id="ARBA00007381"/>
    </source>
</evidence>
<evidence type="ECO:0000256" key="2">
    <source>
        <dbReference type="ARBA" id="ARBA00022741"/>
    </source>
</evidence>
<comment type="function">
    <text evidence="5">Chaperone involved in the maturation of iron-sulfur cluster-containing proteins. Has a low intrinsic ATPase activity which is markedly stimulated by HscB.</text>
</comment>
<dbReference type="HAMAP" id="MF_00679">
    <property type="entry name" value="HscA"/>
    <property type="match status" value="1"/>
</dbReference>
<keyword evidence="2 5" id="KW-0547">Nucleotide-binding</keyword>
<evidence type="ECO:0000313" key="9">
    <source>
        <dbReference type="Proteomes" id="UP001217485"/>
    </source>
</evidence>
<keyword evidence="9" id="KW-1185">Reference proteome</keyword>
<dbReference type="Gene3D" id="3.30.420.40">
    <property type="match status" value="2"/>
</dbReference>
<evidence type="ECO:0000256" key="3">
    <source>
        <dbReference type="ARBA" id="ARBA00022840"/>
    </source>
</evidence>
<evidence type="ECO:0000256" key="4">
    <source>
        <dbReference type="ARBA" id="ARBA00023186"/>
    </source>
</evidence>
<dbReference type="RefSeq" id="WP_272102762.1">
    <property type="nucleotide sequence ID" value="NZ_JAQNDK010000005.1"/>
</dbReference>
<organism evidence="8 9">
    <name type="scientific">Sorangium atrum</name>
    <dbReference type="NCBI Taxonomy" id="2995308"/>
    <lineage>
        <taxon>Bacteria</taxon>
        <taxon>Pseudomonadati</taxon>
        <taxon>Myxococcota</taxon>
        <taxon>Polyangia</taxon>
        <taxon>Polyangiales</taxon>
        <taxon>Polyangiaceae</taxon>
        <taxon>Sorangium</taxon>
    </lineage>
</organism>
<proteinExistence type="inferred from homology"/>
<dbReference type="Proteomes" id="UP001217485">
    <property type="component" value="Unassembled WGS sequence"/>
</dbReference>
<dbReference type="PROSITE" id="PS01036">
    <property type="entry name" value="HSP70_3"/>
    <property type="match status" value="1"/>
</dbReference>
<sequence>MTLLEIFDPKARPSPIGIDLGTTNSLVARVRDGRPVVIDDCNGERLVPSVVHYDERGHAVVGDSARRLAQSYPRETIVSVKRFMGRGANDPETRRLGPYEFAEPKGPEDAKSVRFKVRDAVVTPVEVSAEILKELRTSAERELRSVGGAVITVPAYFDDAQRQATKDAGRLAGLEVLRLLNEPTAAALAYGLDKQQNGLFAVYDLGGGTFDVTVLLLDNGVFQVKSTGGDSSLGGDDMDRALAERLLEEMGATRRTPEVVRLALDTARSIKHALTDATQIEIELPVQAAEATGGPASKLVTVTRDELNALITPLLERTGVACRRALRDAGVQAADLDGVILVGGATRVPHVRDYVASLFGKEPLKDIDPEEVVALGAAIQADILAGSMDRADEVLLLDVLPLSLGIETMGGVAEKILPRNTTIPAGARQVFTTYADNQTGFDLHIVQGERELAADCRSLARFVLKGIPPMPAGMARLEVTFRVDADGLLGVTARELTTGVEQKVEVKPSYGLTDEEVEDMLLAALDHGEEDLLKRRLVEARVEGERVAMATRKALAADADLLEPGEREGIEGALKGLDAAIRGDKPGLILARTEALDEATHGWAGRRMDRAVARAIAGKQVEDVEAKVAAAKGVDAHLAEHGGDDASHPPVEAGGAGPAKAGVEARRS</sequence>
<evidence type="ECO:0000256" key="7">
    <source>
        <dbReference type="SAM" id="MobiDB-lite"/>
    </source>
</evidence>
<reference evidence="8 9" key="1">
    <citation type="submission" date="2023-01" db="EMBL/GenBank/DDBJ databases">
        <title>Minimal conservation of predation-associated metabolite biosynthetic gene clusters underscores biosynthetic potential of Myxococcota including descriptions for ten novel species: Archangium lansinium sp. nov., Myxococcus landrumus sp. nov., Nannocystis bai.</title>
        <authorList>
            <person name="Ahearne A."/>
            <person name="Stevens C."/>
            <person name="Dowd S."/>
        </authorList>
    </citation>
    <scope>NUCLEOTIDE SEQUENCE [LARGE SCALE GENOMIC DNA]</scope>
    <source>
        <strain evidence="8 9">WIWO2</strain>
    </source>
</reference>
<dbReference type="SUPFAM" id="SSF100920">
    <property type="entry name" value="Heat shock protein 70kD (HSP70), peptide-binding domain"/>
    <property type="match status" value="1"/>
</dbReference>